<proteinExistence type="predicted"/>
<accession>A0ABT5Z1H6</accession>
<sequence length="967" mass="104139">MTQNLIDPDHIPRFTGDLDQLESDARGLKTDGGNISKTGGDVHAKFQGLSAYYEAPEAEQLFATTKPVAEAAKTFGDSLATVSDALVEYAQTVRPIASRLEDLRHKATAFRQSIEGHPHWRSNHDRVKEHNDLWDDVNAAVAAYYDAARTATDKIEKIFGGTILIANDGSNKPNMYGYSADMLDHAKGLPWGGPVEQTYRGYDVWHWGGVFLNGFVIDGGWSLLKGLYDLTPFAGWHTFTQSWDGLGHVAIGFIARFGPNPAAATYSVANGMDPGGVSGLPTGELPQWMQDDKKVALNFAKSMVAWDEWKTNPVRAAGSTLFNGVTIAAGPLTKFGEAGEAGRFAMAAKTAAALGKAGRIIDPMTYISKGVGHVVGTLPRISDIAAAIDHFRMGDVQGLDELTKLHGVELPDGSLKFVDGSVLHTNGEWHFTDGTTIEAVNPHELAITHAGHDAPQAIDHASSHSPAPASHDMPSSADRAAFDHASDPLWDEGGAGAGHDHPGIHAASAEPRGNLPDGSWEGPNGLRLSPEANAATDHFLGRAISTEPHVTGAVQSIAHDIHHGKLNGLEFRLKGEESLKRKIATAMFEDPRLTPERALASIKDSLRYTVEIPADNYVHGVEQAVSDLHGRGFENVTFKNTWESSGYKGINSTWRDPATGQIFEVQFHTPESFAAKMDSHGLYERERLPGVSPEELTSIRAEKQEVFGRVPVPHDAGYIHLEHPDRGPEGSTGHAGNPAPRGHDGGFGLRHEHTDASSGGHSSGDDHGTHAGHTGAEHHDGSAAHAVHDSGNAVADGLENRGTPTPTPQTHSLGHGHPGFSIMDKGDRFYTSFLKAKPLEGHYDVVAHGTMHNTIMDTAGGRELSPRELADVIRRRADYEPGTPIRLISCNTGHLDGTFAGQLARDLGVPVVAPDGYAYVDAYGRLGVERELNLLPRHIPGLRGSFYRYYPGGYVEELPRSKWAVDQ</sequence>
<comment type="caution">
    <text evidence="2">The sequence shown here is derived from an EMBL/GenBank/DDBJ whole genome shotgun (WGS) entry which is preliminary data.</text>
</comment>
<feature type="region of interest" description="Disordered" evidence="1">
    <location>
        <begin position="716"/>
        <end position="820"/>
    </location>
</feature>
<protein>
    <submittedName>
        <fullName evidence="2">Uncharacterized protein</fullName>
    </submittedName>
</protein>
<feature type="compositionally biased region" description="Basic and acidic residues" evidence="1">
    <location>
        <begin position="763"/>
        <end position="788"/>
    </location>
</feature>
<gene>
    <name evidence="2" type="ORF">P2L57_18610</name>
</gene>
<feature type="compositionally biased region" description="Low complexity" evidence="1">
    <location>
        <begin position="459"/>
        <end position="478"/>
    </location>
</feature>
<feature type="region of interest" description="Disordered" evidence="1">
    <location>
        <begin position="456"/>
        <end position="520"/>
    </location>
</feature>
<evidence type="ECO:0000313" key="2">
    <source>
        <dbReference type="EMBL" id="MDF2257654.1"/>
    </source>
</evidence>
<dbReference type="EMBL" id="JARHTQ010000011">
    <property type="protein sequence ID" value="MDF2257654.1"/>
    <property type="molecule type" value="Genomic_DNA"/>
</dbReference>
<dbReference type="RefSeq" id="WP_275815891.1">
    <property type="nucleotide sequence ID" value="NZ_BAAANM010000022.1"/>
</dbReference>
<feature type="compositionally biased region" description="Basic and acidic residues" evidence="1">
    <location>
        <begin position="741"/>
        <end position="755"/>
    </location>
</feature>
<evidence type="ECO:0000256" key="1">
    <source>
        <dbReference type="SAM" id="MobiDB-lite"/>
    </source>
</evidence>
<dbReference type="Proteomes" id="UP001220022">
    <property type="component" value="Unassembled WGS sequence"/>
</dbReference>
<feature type="compositionally biased region" description="Polar residues" evidence="1">
    <location>
        <begin position="802"/>
        <end position="812"/>
    </location>
</feature>
<evidence type="ECO:0000313" key="3">
    <source>
        <dbReference type="Proteomes" id="UP001220022"/>
    </source>
</evidence>
<keyword evidence="3" id="KW-1185">Reference proteome</keyword>
<name>A0ABT5Z1H6_9ACTN</name>
<reference evidence="2 3" key="1">
    <citation type="submission" date="2023-03" db="EMBL/GenBank/DDBJ databases">
        <title>Draft genome sequence of type strain Streptomyces ferralitis JCM 14344.</title>
        <authorList>
            <person name="Klaysubun C."/>
            <person name="Duangmal K."/>
        </authorList>
    </citation>
    <scope>NUCLEOTIDE SEQUENCE [LARGE SCALE GENOMIC DNA]</scope>
    <source>
        <strain evidence="2 3">JCM 14344</strain>
    </source>
</reference>
<organism evidence="2 3">
    <name type="scientific">Streptantibioticus ferralitis</name>
    <dbReference type="NCBI Taxonomy" id="236510"/>
    <lineage>
        <taxon>Bacteria</taxon>
        <taxon>Bacillati</taxon>
        <taxon>Actinomycetota</taxon>
        <taxon>Actinomycetes</taxon>
        <taxon>Kitasatosporales</taxon>
        <taxon>Streptomycetaceae</taxon>
        <taxon>Streptantibioticus</taxon>
    </lineage>
</organism>